<dbReference type="Proteomes" id="UP000601435">
    <property type="component" value="Unassembled WGS sequence"/>
</dbReference>
<accession>A0A812IR25</accession>
<protein>
    <submittedName>
        <fullName evidence="1">Uncharacterized protein</fullName>
    </submittedName>
</protein>
<evidence type="ECO:0000313" key="2">
    <source>
        <dbReference type="Proteomes" id="UP000601435"/>
    </source>
</evidence>
<comment type="caution">
    <text evidence="1">The sequence shown here is derived from an EMBL/GenBank/DDBJ whole genome shotgun (WGS) entry which is preliminary data.</text>
</comment>
<dbReference type="AlphaFoldDB" id="A0A812IR25"/>
<organism evidence="1 2">
    <name type="scientific">Symbiodinium necroappetens</name>
    <dbReference type="NCBI Taxonomy" id="1628268"/>
    <lineage>
        <taxon>Eukaryota</taxon>
        <taxon>Sar</taxon>
        <taxon>Alveolata</taxon>
        <taxon>Dinophyceae</taxon>
        <taxon>Suessiales</taxon>
        <taxon>Symbiodiniaceae</taxon>
        <taxon>Symbiodinium</taxon>
    </lineage>
</organism>
<proteinExistence type="predicted"/>
<evidence type="ECO:0000313" key="1">
    <source>
        <dbReference type="EMBL" id="CAE7172824.1"/>
    </source>
</evidence>
<dbReference type="EMBL" id="CAJNJA010003126">
    <property type="protein sequence ID" value="CAE7172824.1"/>
    <property type="molecule type" value="Genomic_DNA"/>
</dbReference>
<reference evidence="1" key="1">
    <citation type="submission" date="2021-02" db="EMBL/GenBank/DDBJ databases">
        <authorList>
            <person name="Dougan E. K."/>
            <person name="Rhodes N."/>
            <person name="Thang M."/>
            <person name="Chan C."/>
        </authorList>
    </citation>
    <scope>NUCLEOTIDE SEQUENCE</scope>
</reference>
<keyword evidence="2" id="KW-1185">Reference proteome</keyword>
<name>A0A812IR25_9DINO</name>
<sequence length="187" mass="21158">MEQHSGDEATDSFCIRCIATTYLFERCLCAAVFCVCIFHVASFGQGFKANPHVMRNEYQFACIHNMMCGITEIDWDSSWVIPAFTLIWKNRSETTEYAGTAWPSATGRDECLALCEKNHSCTGYSWRGWLQGHHNFTDCLHWQHGACNVSSTLGQLWKSCNGSNCTTCTRMRSERVRSLQMLRAAGV</sequence>
<dbReference type="OrthoDB" id="405868at2759"/>
<gene>
    <name evidence="1" type="ORF">SNEC2469_LOCUS534</name>
</gene>